<keyword evidence="1" id="KW-1133">Transmembrane helix</keyword>
<dbReference type="EMBL" id="CAXHTA020000019">
    <property type="protein sequence ID" value="CAL5228602.1"/>
    <property type="molecule type" value="Genomic_DNA"/>
</dbReference>
<keyword evidence="1" id="KW-0472">Membrane</keyword>
<protein>
    <submittedName>
        <fullName evidence="2">G11763 protein</fullName>
    </submittedName>
</protein>
<proteinExistence type="predicted"/>
<evidence type="ECO:0000313" key="2">
    <source>
        <dbReference type="EMBL" id="CAL5228602.1"/>
    </source>
</evidence>
<keyword evidence="3" id="KW-1185">Reference proteome</keyword>
<gene>
    <name evidence="2" type="primary">g11763</name>
    <name evidence="2" type="ORF">VP750_LOCUS10508</name>
</gene>
<accession>A0ABP1GBB9</accession>
<keyword evidence="1" id="KW-0812">Transmembrane</keyword>
<sequence>MLPIQDTQGYSRTFYSSEDLPLSRHCVGEMVVIRALLLCTFCSLLLGVASLPFTRASLGETGGLEGSTNTSDMTAIMLESAFSETSMHDSLAVKNESNHGSPLEEVIVAPNSTAQGLIPADVELLKTVVDVLGAYAHKYNIGTEITIGAQPARDLTVATPKVTNHGGSR</sequence>
<feature type="transmembrane region" description="Helical" evidence="1">
    <location>
        <begin position="31"/>
        <end position="51"/>
    </location>
</feature>
<evidence type="ECO:0000313" key="3">
    <source>
        <dbReference type="Proteomes" id="UP001497392"/>
    </source>
</evidence>
<evidence type="ECO:0000256" key="1">
    <source>
        <dbReference type="SAM" id="Phobius"/>
    </source>
</evidence>
<reference evidence="2 3" key="1">
    <citation type="submission" date="2024-06" db="EMBL/GenBank/DDBJ databases">
        <authorList>
            <person name="Kraege A."/>
            <person name="Thomma B."/>
        </authorList>
    </citation>
    <scope>NUCLEOTIDE SEQUENCE [LARGE SCALE GENOMIC DNA]</scope>
</reference>
<name>A0ABP1GBB9_9CHLO</name>
<dbReference type="Proteomes" id="UP001497392">
    <property type="component" value="Unassembled WGS sequence"/>
</dbReference>
<organism evidence="2 3">
    <name type="scientific">Coccomyxa viridis</name>
    <dbReference type="NCBI Taxonomy" id="1274662"/>
    <lineage>
        <taxon>Eukaryota</taxon>
        <taxon>Viridiplantae</taxon>
        <taxon>Chlorophyta</taxon>
        <taxon>core chlorophytes</taxon>
        <taxon>Trebouxiophyceae</taxon>
        <taxon>Trebouxiophyceae incertae sedis</taxon>
        <taxon>Coccomyxaceae</taxon>
        <taxon>Coccomyxa</taxon>
    </lineage>
</organism>
<comment type="caution">
    <text evidence="2">The sequence shown here is derived from an EMBL/GenBank/DDBJ whole genome shotgun (WGS) entry which is preliminary data.</text>
</comment>